<keyword evidence="11" id="KW-1185">Reference proteome</keyword>
<accession>A0AAD4XF52</accession>
<evidence type="ECO:0000256" key="2">
    <source>
        <dbReference type="ARBA" id="ARBA00022430"/>
    </source>
</evidence>
<dbReference type="InterPro" id="IPR004429">
    <property type="entry name" value="Isopropylmalate_DH"/>
</dbReference>
<proteinExistence type="inferred from homology"/>
<name>A0AAD4XF52_9MAGN</name>
<keyword evidence="2" id="KW-0432">Leucine biosynthesis</keyword>
<evidence type="ECO:0000256" key="6">
    <source>
        <dbReference type="ARBA" id="ARBA00023002"/>
    </source>
</evidence>
<keyword evidence="5" id="KW-0460">Magnesium</keyword>
<keyword evidence="6" id="KW-0560">Oxidoreductase</keyword>
<sequence>MEGLTVQVPLLKYQEMLVGGAALDLTGVPLPEETLSVAKQSDAILLGAIGGYKWDANEKHLKPETGLLQLREGLGVFANLRPATVLPQLIDSSTLKREVAQGVDLMVVRELTGGIYFGKPRGFGKNENGDEIGFNTEVYATYEIDRIARVAFETARKRRGKLCSVDKANVLEGSSFFGIQNIIMLFFYRSLKN</sequence>
<comment type="similarity">
    <text evidence="1">Belongs to the isocitrate and isopropylmalate dehydrogenases family.</text>
</comment>
<evidence type="ECO:0000313" key="11">
    <source>
        <dbReference type="Proteomes" id="UP001202328"/>
    </source>
</evidence>
<dbReference type="PANTHER" id="PTHR42979:SF1">
    <property type="entry name" value="3-ISOPROPYLMALATE DEHYDROGENASE"/>
    <property type="match status" value="1"/>
</dbReference>
<dbReference type="Proteomes" id="UP001202328">
    <property type="component" value="Unassembled WGS sequence"/>
</dbReference>
<evidence type="ECO:0000256" key="5">
    <source>
        <dbReference type="ARBA" id="ARBA00022842"/>
    </source>
</evidence>
<dbReference type="EMBL" id="JAJJMB010010084">
    <property type="protein sequence ID" value="KAI3911007.1"/>
    <property type="molecule type" value="Genomic_DNA"/>
</dbReference>
<feature type="domain" description="Isopropylmalate dehydrogenase-like" evidence="9">
    <location>
        <begin position="4"/>
        <end position="193"/>
    </location>
</feature>
<protein>
    <recommendedName>
        <fullName evidence="9">Isopropylmalate dehydrogenase-like domain-containing protein</fullName>
    </recommendedName>
</protein>
<reference evidence="10" key="1">
    <citation type="submission" date="2022-04" db="EMBL/GenBank/DDBJ databases">
        <title>A functionally conserved STORR gene fusion in Papaver species that diverged 16.8 million years ago.</title>
        <authorList>
            <person name="Catania T."/>
        </authorList>
    </citation>
    <scope>NUCLEOTIDE SEQUENCE</scope>
    <source>
        <strain evidence="10">S-188037</strain>
    </source>
</reference>
<evidence type="ECO:0000259" key="9">
    <source>
        <dbReference type="SMART" id="SM01329"/>
    </source>
</evidence>
<evidence type="ECO:0000313" key="10">
    <source>
        <dbReference type="EMBL" id="KAI3911007.1"/>
    </source>
</evidence>
<comment type="caution">
    <text evidence="10">The sequence shown here is derived from an EMBL/GenBank/DDBJ whole genome shotgun (WGS) entry which is preliminary data.</text>
</comment>
<evidence type="ECO:0000256" key="3">
    <source>
        <dbReference type="ARBA" id="ARBA00022605"/>
    </source>
</evidence>
<dbReference type="PANTHER" id="PTHR42979">
    <property type="entry name" value="3-ISOPROPYLMALATE DEHYDROGENASE"/>
    <property type="match status" value="1"/>
</dbReference>
<dbReference type="Pfam" id="PF00180">
    <property type="entry name" value="Iso_dh"/>
    <property type="match status" value="1"/>
</dbReference>
<keyword evidence="8" id="KW-0100">Branched-chain amino acid biosynthesis</keyword>
<dbReference type="SUPFAM" id="SSF53659">
    <property type="entry name" value="Isocitrate/Isopropylmalate dehydrogenase-like"/>
    <property type="match status" value="1"/>
</dbReference>
<evidence type="ECO:0000256" key="8">
    <source>
        <dbReference type="ARBA" id="ARBA00023304"/>
    </source>
</evidence>
<gene>
    <name evidence="10" type="ORF">MKW98_015664</name>
</gene>
<keyword evidence="7" id="KW-0520">NAD</keyword>
<keyword evidence="3" id="KW-0028">Amino-acid biosynthesis</keyword>
<dbReference type="InterPro" id="IPR024084">
    <property type="entry name" value="IsoPropMal-DH-like_dom"/>
</dbReference>
<dbReference type="GO" id="GO:0046872">
    <property type="term" value="F:metal ion binding"/>
    <property type="evidence" value="ECO:0007669"/>
    <property type="project" value="UniProtKB-KW"/>
</dbReference>
<evidence type="ECO:0000256" key="1">
    <source>
        <dbReference type="ARBA" id="ARBA00007769"/>
    </source>
</evidence>
<dbReference type="AlphaFoldDB" id="A0AAD4XF52"/>
<dbReference type="SMART" id="SM01329">
    <property type="entry name" value="Iso_dh"/>
    <property type="match status" value="1"/>
</dbReference>
<evidence type="ECO:0000256" key="7">
    <source>
        <dbReference type="ARBA" id="ARBA00023027"/>
    </source>
</evidence>
<keyword evidence="4" id="KW-0479">Metal-binding</keyword>
<evidence type="ECO:0000256" key="4">
    <source>
        <dbReference type="ARBA" id="ARBA00022723"/>
    </source>
</evidence>
<dbReference type="Gene3D" id="3.40.718.10">
    <property type="entry name" value="Isopropylmalate Dehydrogenase"/>
    <property type="match status" value="1"/>
</dbReference>
<dbReference type="GO" id="GO:0003862">
    <property type="term" value="F:3-isopropylmalate dehydrogenase activity"/>
    <property type="evidence" value="ECO:0007669"/>
    <property type="project" value="InterPro"/>
</dbReference>
<organism evidence="10 11">
    <name type="scientific">Papaver atlanticum</name>
    <dbReference type="NCBI Taxonomy" id="357466"/>
    <lineage>
        <taxon>Eukaryota</taxon>
        <taxon>Viridiplantae</taxon>
        <taxon>Streptophyta</taxon>
        <taxon>Embryophyta</taxon>
        <taxon>Tracheophyta</taxon>
        <taxon>Spermatophyta</taxon>
        <taxon>Magnoliopsida</taxon>
        <taxon>Ranunculales</taxon>
        <taxon>Papaveraceae</taxon>
        <taxon>Papaveroideae</taxon>
        <taxon>Papaver</taxon>
    </lineage>
</organism>
<dbReference type="GO" id="GO:0009098">
    <property type="term" value="P:L-leucine biosynthetic process"/>
    <property type="evidence" value="ECO:0007669"/>
    <property type="project" value="UniProtKB-KW"/>
</dbReference>